<dbReference type="SUPFAM" id="SSF53474">
    <property type="entry name" value="alpha/beta-Hydrolases"/>
    <property type="match status" value="1"/>
</dbReference>
<comment type="caution">
    <text evidence="3">The sequence shown here is derived from an EMBL/GenBank/DDBJ whole genome shotgun (WGS) entry which is preliminary data.</text>
</comment>
<dbReference type="EMBL" id="QOVG01000001">
    <property type="protein sequence ID" value="NDK37350.1"/>
    <property type="molecule type" value="Genomic_DNA"/>
</dbReference>
<evidence type="ECO:0000256" key="1">
    <source>
        <dbReference type="ARBA" id="ARBA00022801"/>
    </source>
</evidence>
<evidence type="ECO:0000259" key="2">
    <source>
        <dbReference type="Pfam" id="PF00561"/>
    </source>
</evidence>
<dbReference type="Proteomes" id="UP001429354">
    <property type="component" value="Unassembled WGS sequence"/>
</dbReference>
<evidence type="ECO:0000313" key="3">
    <source>
        <dbReference type="EMBL" id="NDK37350.1"/>
    </source>
</evidence>
<dbReference type="InterPro" id="IPR029058">
    <property type="entry name" value="AB_hydrolase_fold"/>
</dbReference>
<name>A0ABX0AB08_9GAMM</name>
<dbReference type="PRINTS" id="PR00111">
    <property type="entry name" value="ABHYDROLASE"/>
</dbReference>
<dbReference type="GO" id="GO:0016787">
    <property type="term" value="F:hydrolase activity"/>
    <property type="evidence" value="ECO:0007669"/>
    <property type="project" value="UniProtKB-KW"/>
</dbReference>
<organism evidence="3 4">
    <name type="scientific">Pseudoxanthomonas gei</name>
    <dbReference type="NCBI Taxonomy" id="1383030"/>
    <lineage>
        <taxon>Bacteria</taxon>
        <taxon>Pseudomonadati</taxon>
        <taxon>Pseudomonadota</taxon>
        <taxon>Gammaproteobacteria</taxon>
        <taxon>Lysobacterales</taxon>
        <taxon>Lysobacteraceae</taxon>
        <taxon>Pseudoxanthomonas</taxon>
    </lineage>
</organism>
<dbReference type="Pfam" id="PF00561">
    <property type="entry name" value="Abhydrolase_1"/>
    <property type="match status" value="1"/>
</dbReference>
<dbReference type="InterPro" id="IPR000073">
    <property type="entry name" value="AB_hydrolase_1"/>
</dbReference>
<reference evidence="3 4" key="1">
    <citation type="submission" date="2018-07" db="EMBL/GenBank/DDBJ databases">
        <title>Whole genome Sequencing of Pseudoxanthomonas gei KCTC 32298 (T).</title>
        <authorList>
            <person name="Kumar S."/>
            <person name="Bansal K."/>
            <person name="Kaur A."/>
            <person name="Patil P."/>
            <person name="Sharma S."/>
            <person name="Patil P.B."/>
        </authorList>
    </citation>
    <scope>NUCLEOTIDE SEQUENCE [LARGE SCALE GENOMIC DNA]</scope>
    <source>
        <strain evidence="3 4">KCTC 32298</strain>
    </source>
</reference>
<gene>
    <name evidence="3" type="ORF">DT603_00630</name>
</gene>
<proteinExistence type="predicted"/>
<feature type="domain" description="AB hydrolase-1" evidence="2">
    <location>
        <begin position="22"/>
        <end position="129"/>
    </location>
</feature>
<dbReference type="InterPro" id="IPR000639">
    <property type="entry name" value="Epox_hydrolase-like"/>
</dbReference>
<accession>A0ABX0AB08</accession>
<dbReference type="RefSeq" id="WP_162347921.1">
    <property type="nucleotide sequence ID" value="NZ_QOVG01000001.1"/>
</dbReference>
<evidence type="ECO:0000313" key="4">
    <source>
        <dbReference type="Proteomes" id="UP001429354"/>
    </source>
</evidence>
<protein>
    <submittedName>
        <fullName evidence="3">Alpha/beta hydrolase</fullName>
    </submittedName>
</protein>
<dbReference type="PANTHER" id="PTHR43329">
    <property type="entry name" value="EPOXIDE HYDROLASE"/>
    <property type="match status" value="1"/>
</dbReference>
<keyword evidence="4" id="KW-1185">Reference proteome</keyword>
<sequence length="290" mass="32622">MHKGEITANGLRFAYLEQGQGPLVLLLHGFPDNAHTWERQLPMLADAGYRVVAPFLRGYPPTEIPHGGYFDLATLATDIKCLIEVLNDGKPCFLVGQDWGAAISYAVLAAYPESLRRAVILAVPHPLEVRRTLRRSPRHILRSFHWFLFQLPWLPEVLCKANDFAFIEFLWKLWSPAYDDREHVAQVKRMLAQPGAMEATLAYYRAMMNPARADPSLAAITARLGDPIATPTRVLCGSHDMRREMLGRQQDLFSGPYEWGVVEGAGHFLHRERPEEVGASILEWLGKAGA</sequence>
<dbReference type="PRINTS" id="PR00412">
    <property type="entry name" value="EPOXHYDRLASE"/>
</dbReference>
<dbReference type="Gene3D" id="3.40.50.1820">
    <property type="entry name" value="alpha/beta hydrolase"/>
    <property type="match status" value="1"/>
</dbReference>
<keyword evidence="1 3" id="KW-0378">Hydrolase</keyword>